<dbReference type="InterPro" id="IPR036390">
    <property type="entry name" value="WH_DNA-bd_sf"/>
</dbReference>
<feature type="region of interest" description="Disordered" evidence="1">
    <location>
        <begin position="149"/>
        <end position="175"/>
    </location>
</feature>
<dbReference type="Pfam" id="PF18008">
    <property type="entry name" value="Bac_RepA_C"/>
    <property type="match status" value="1"/>
</dbReference>
<protein>
    <recommendedName>
        <fullName evidence="2">Replication initiator protein A C-terminal domain-containing protein</fullName>
    </recommendedName>
</protein>
<evidence type="ECO:0000259" key="2">
    <source>
        <dbReference type="Pfam" id="PF18008"/>
    </source>
</evidence>
<dbReference type="Proteomes" id="UP000777560">
    <property type="component" value="Unassembled WGS sequence"/>
</dbReference>
<accession>A0ABY2YZP0</accession>
<gene>
    <name evidence="3" type="ORF">DY114_07370</name>
</gene>
<feature type="domain" description="Replication initiator protein A C-terminal" evidence="2">
    <location>
        <begin position="214"/>
        <end position="299"/>
    </location>
</feature>
<reference evidence="3 4" key="1">
    <citation type="submission" date="2018-08" db="EMBL/GenBank/DDBJ databases">
        <title>Comparative genomics of wild bee and flower associated Lactobacillus reveals potential adaptation to the bee host.</title>
        <authorList>
            <person name="Vuong H.Q."/>
            <person name="Mcfrederick Q.S."/>
        </authorList>
    </citation>
    <scope>NUCLEOTIDE SEQUENCE [LARGE SCALE GENOMIC DNA]</scope>
    <source>
        <strain evidence="3 4">HV_13</strain>
    </source>
</reference>
<dbReference type="InterPro" id="IPR041151">
    <property type="entry name" value="Bac_RepA_C"/>
</dbReference>
<dbReference type="SUPFAM" id="SSF46785">
    <property type="entry name" value="Winged helix' DNA-binding domain"/>
    <property type="match status" value="1"/>
</dbReference>
<dbReference type="EMBL" id="QUAV01000006">
    <property type="protein sequence ID" value="TPR23120.1"/>
    <property type="molecule type" value="Genomic_DNA"/>
</dbReference>
<evidence type="ECO:0000313" key="4">
    <source>
        <dbReference type="Proteomes" id="UP000777560"/>
    </source>
</evidence>
<evidence type="ECO:0000313" key="3">
    <source>
        <dbReference type="EMBL" id="TPR23120.1"/>
    </source>
</evidence>
<comment type="caution">
    <text evidence="3">The sequence shown here is derived from an EMBL/GenBank/DDBJ whole genome shotgun (WGS) entry which is preliminary data.</text>
</comment>
<name>A0ABY2YZP0_9LACO</name>
<dbReference type="RefSeq" id="WP_140926060.1">
    <property type="nucleotide sequence ID" value="NZ_QUAU01000006.1"/>
</dbReference>
<proteinExistence type="predicted"/>
<evidence type="ECO:0000256" key="1">
    <source>
        <dbReference type="SAM" id="MobiDB-lite"/>
    </source>
</evidence>
<organism evidence="3 4">
    <name type="scientific">Apilactobacillus micheneri</name>
    <dbReference type="NCBI Taxonomy" id="1899430"/>
    <lineage>
        <taxon>Bacteria</taxon>
        <taxon>Bacillati</taxon>
        <taxon>Bacillota</taxon>
        <taxon>Bacilli</taxon>
        <taxon>Lactobacillales</taxon>
        <taxon>Lactobacillaceae</taxon>
        <taxon>Apilactobacillus</taxon>
    </lineage>
</organism>
<keyword evidence="4" id="KW-1185">Reference proteome</keyword>
<sequence>MNMLTTETKQQGIYISYRTLNFKGLKIFDKLVYSTLEDRMKSSIKSMNFYNFDRYDHYVIYEQIKLAEFLGVHPNTVYNSLLKLEDLGYIQRVAQKHSADEIFLPFSPLTKFVGIYSQNLCTNHFTQSFSKCTFGTSVTVNGIYGNKNVLNNNDSENNKNDQEHSKNSNSTKQRKFKIERRENNEITVSEDDLYKKEYDSLQSCGISWELAYTFDKFTNSIEDMYRKVGILFQTKKSAIKKCIKDGNEEAITMLNFEENRDLNEMVRQTLFSAMTSIHSSKKIKKPESFLAKCFYNLFDFIIENQLSSDVVNRDYEDNKNIDSNNKNRENSGQDPYVITAIDKFRKQISEHKKGQGNSDFHIPIIKLDR</sequence>
<feature type="compositionally biased region" description="Basic and acidic residues" evidence="1">
    <location>
        <begin position="156"/>
        <end position="166"/>
    </location>
</feature>